<evidence type="ECO:0000313" key="1">
    <source>
        <dbReference type="EMBL" id="SEH12627.1"/>
    </source>
</evidence>
<dbReference type="RefSeq" id="WP_090505523.1">
    <property type="nucleotide sequence ID" value="NZ_FNWL01000001.1"/>
</dbReference>
<dbReference type="Pfam" id="PF25251">
    <property type="entry name" value="DUF7853"/>
    <property type="match status" value="1"/>
</dbReference>
<reference evidence="2" key="1">
    <citation type="submission" date="2016-10" db="EMBL/GenBank/DDBJ databases">
        <authorList>
            <person name="Varghese N."/>
            <person name="Submissions S."/>
        </authorList>
    </citation>
    <scope>NUCLEOTIDE SEQUENCE [LARGE SCALE GENOMIC DNA]</scope>
    <source>
        <strain evidence="2">CGMCC 1.8981</strain>
    </source>
</reference>
<gene>
    <name evidence="1" type="ORF">SAMN04487967_0892</name>
</gene>
<dbReference type="OrthoDB" id="205738at2157"/>
<name>A0A1H6FNZ6_9EURY</name>
<dbReference type="EMBL" id="FNWL01000001">
    <property type="protein sequence ID" value="SEH12627.1"/>
    <property type="molecule type" value="Genomic_DNA"/>
</dbReference>
<keyword evidence="2" id="KW-1185">Reference proteome</keyword>
<accession>A0A1H6FNZ6</accession>
<dbReference type="AlphaFoldDB" id="A0A1H6FNZ6"/>
<proteinExistence type="predicted"/>
<evidence type="ECO:0000313" key="2">
    <source>
        <dbReference type="Proteomes" id="UP000199112"/>
    </source>
</evidence>
<sequence>MSSPQPETETHEVTLSRDEQWVVHSVLANEIDGAIDDDESPAEWTLEALETLETAGETTVFTVYQAQTLVDRLTSYLARVDTPEDDIVHGSAVVERLETRLESRESPPQ</sequence>
<organism evidence="1 2">
    <name type="scientific">Natronorubrum sediminis</name>
    <dbReference type="NCBI Taxonomy" id="640943"/>
    <lineage>
        <taxon>Archaea</taxon>
        <taxon>Methanobacteriati</taxon>
        <taxon>Methanobacteriota</taxon>
        <taxon>Stenosarchaea group</taxon>
        <taxon>Halobacteria</taxon>
        <taxon>Halobacteriales</taxon>
        <taxon>Natrialbaceae</taxon>
        <taxon>Natronorubrum</taxon>
    </lineage>
</organism>
<dbReference type="Proteomes" id="UP000199112">
    <property type="component" value="Unassembled WGS sequence"/>
</dbReference>
<dbReference type="InterPro" id="IPR057175">
    <property type="entry name" value="DUF7853"/>
</dbReference>
<protein>
    <submittedName>
        <fullName evidence="1">Uncharacterized protein</fullName>
    </submittedName>
</protein>